<feature type="chain" id="PRO_5020374656" evidence="2">
    <location>
        <begin position="23"/>
        <end position="186"/>
    </location>
</feature>
<dbReference type="OrthoDB" id="1452588at2"/>
<reference evidence="3 4" key="1">
    <citation type="submission" date="2019-03" db="EMBL/GenBank/DDBJ databases">
        <title>Genomic Encyclopedia of Type Strains, Phase III (KMG-III): the genomes of soil and plant-associated and newly described type strains.</title>
        <authorList>
            <person name="Whitman W."/>
        </authorList>
    </citation>
    <scope>NUCLEOTIDE SEQUENCE [LARGE SCALE GENOMIC DNA]</scope>
    <source>
        <strain evidence="3 4">CGMCC 1.12802</strain>
    </source>
</reference>
<accession>A0A4R8ICY2</accession>
<dbReference type="PROSITE" id="PS51257">
    <property type="entry name" value="PROKAR_LIPOPROTEIN"/>
    <property type="match status" value="1"/>
</dbReference>
<feature type="region of interest" description="Disordered" evidence="1">
    <location>
        <begin position="166"/>
        <end position="186"/>
    </location>
</feature>
<keyword evidence="2" id="KW-0732">Signal</keyword>
<feature type="compositionally biased region" description="Acidic residues" evidence="1">
    <location>
        <begin position="177"/>
        <end position="186"/>
    </location>
</feature>
<evidence type="ECO:0000256" key="1">
    <source>
        <dbReference type="SAM" id="MobiDB-lite"/>
    </source>
</evidence>
<feature type="compositionally biased region" description="Polar residues" evidence="1">
    <location>
        <begin position="166"/>
        <end position="175"/>
    </location>
</feature>
<keyword evidence="4" id="KW-1185">Reference proteome</keyword>
<sequence length="186" mass="20579">MKKFINITLVLLVSFFIFSCRNDDDAVPEDVHEHDEIGKVVLTLTNKADATDVHTVSVIGGKADKHLHLHAGDTYLAELDFQIAHDDHYHSSDEIEEEKDHHFITFAPANADITVLRSANDIVRTDGQKLGLRTEWKINSLQSTGKMNIKLVHGPATVNQNYPSATNQLGQTTGGETDVDITVDAH</sequence>
<dbReference type="RefSeq" id="WP_133945283.1">
    <property type="nucleotide sequence ID" value="NZ_SOEO01000003.1"/>
</dbReference>
<comment type="caution">
    <text evidence="3">The sequence shown here is derived from an EMBL/GenBank/DDBJ whole genome shotgun (WGS) entry which is preliminary data.</text>
</comment>
<protein>
    <submittedName>
        <fullName evidence="3">Uncharacterized protein</fullName>
    </submittedName>
</protein>
<proteinExistence type="predicted"/>
<organism evidence="3 4">
    <name type="scientific">Epilithonimonas xixisoli</name>
    <dbReference type="NCBI Taxonomy" id="1476462"/>
    <lineage>
        <taxon>Bacteria</taxon>
        <taxon>Pseudomonadati</taxon>
        <taxon>Bacteroidota</taxon>
        <taxon>Flavobacteriia</taxon>
        <taxon>Flavobacteriales</taxon>
        <taxon>Weeksellaceae</taxon>
        <taxon>Chryseobacterium group</taxon>
        <taxon>Epilithonimonas</taxon>
    </lineage>
</organism>
<dbReference type="AlphaFoldDB" id="A0A4R8ICY2"/>
<dbReference type="EMBL" id="SOEO01000003">
    <property type="protein sequence ID" value="TDX82605.1"/>
    <property type="molecule type" value="Genomic_DNA"/>
</dbReference>
<gene>
    <name evidence="3" type="ORF">B0I22_2617</name>
</gene>
<name>A0A4R8ICY2_9FLAO</name>
<evidence type="ECO:0000313" key="4">
    <source>
        <dbReference type="Proteomes" id="UP000295313"/>
    </source>
</evidence>
<feature type="signal peptide" evidence="2">
    <location>
        <begin position="1"/>
        <end position="22"/>
    </location>
</feature>
<dbReference type="Proteomes" id="UP000295313">
    <property type="component" value="Unassembled WGS sequence"/>
</dbReference>
<evidence type="ECO:0000256" key="2">
    <source>
        <dbReference type="SAM" id="SignalP"/>
    </source>
</evidence>
<evidence type="ECO:0000313" key="3">
    <source>
        <dbReference type="EMBL" id="TDX82605.1"/>
    </source>
</evidence>